<feature type="transmembrane region" description="Helical" evidence="1">
    <location>
        <begin position="20"/>
        <end position="39"/>
    </location>
</feature>
<protein>
    <submittedName>
        <fullName evidence="2">Uncharacterized protein</fullName>
    </submittedName>
</protein>
<proteinExistence type="predicted"/>
<keyword evidence="1" id="KW-0472">Membrane</keyword>
<dbReference type="AlphaFoldDB" id="A0A0S2IUE0"/>
<dbReference type="Proteomes" id="UP000058857">
    <property type="component" value="Chromosome 1"/>
</dbReference>
<gene>
    <name evidence="2" type="ORF">LBBP_02901</name>
</gene>
<keyword evidence="1" id="KW-0812">Transmembrane</keyword>
<keyword evidence="1" id="KW-1133">Transmembrane helix</keyword>
<reference evidence="2 3" key="1">
    <citation type="journal article" date="2015" name="PLoS Negl. Trop. Dis.">
        <title>Distribution of Plasmids in Distinct Leptospira Pathogenic Species.</title>
        <authorList>
            <person name="Wang Y."/>
            <person name="Zhuang X."/>
            <person name="Zhong Y."/>
            <person name="Zhang C."/>
            <person name="Zhang Y."/>
            <person name="Zeng L."/>
            <person name="Zhu Y."/>
            <person name="He P."/>
            <person name="Dong K."/>
            <person name="Pal U."/>
            <person name="Guo X."/>
            <person name="Qin J."/>
        </authorList>
    </citation>
    <scope>NUCLEOTIDE SEQUENCE [LARGE SCALE GENOMIC DNA]</scope>
    <source>
        <strain evidence="2 3">56604</strain>
    </source>
</reference>
<dbReference type="EMBL" id="CP012029">
    <property type="protein sequence ID" value="ALO27117.1"/>
    <property type="molecule type" value="Genomic_DNA"/>
</dbReference>
<evidence type="ECO:0000313" key="3">
    <source>
        <dbReference type="Proteomes" id="UP000058857"/>
    </source>
</evidence>
<accession>A0A0S2IUE0</accession>
<evidence type="ECO:0000256" key="1">
    <source>
        <dbReference type="SAM" id="Phobius"/>
    </source>
</evidence>
<name>A0A0S2IUE0_LEPBO</name>
<evidence type="ECO:0000313" key="2">
    <source>
        <dbReference type="EMBL" id="ALO27117.1"/>
    </source>
</evidence>
<sequence length="44" mass="5344">MLIISKSKGLKPFKIEKIYFYRTIFWIGCKYVILFRTILRSSIQ</sequence>
<organism evidence="2">
    <name type="scientific">Leptospira borgpetersenii serovar Ballum</name>
    <dbReference type="NCBI Taxonomy" id="280505"/>
    <lineage>
        <taxon>Bacteria</taxon>
        <taxon>Pseudomonadati</taxon>
        <taxon>Spirochaetota</taxon>
        <taxon>Spirochaetia</taxon>
        <taxon>Leptospirales</taxon>
        <taxon>Leptospiraceae</taxon>
        <taxon>Leptospira</taxon>
    </lineage>
</organism>
<dbReference type="PATRIC" id="fig|280505.15.peg.2829"/>